<keyword evidence="1" id="KW-0472">Membrane</keyword>
<proteinExistence type="predicted"/>
<keyword evidence="1" id="KW-0812">Transmembrane</keyword>
<keyword evidence="1" id="KW-1133">Transmembrane helix</keyword>
<accession>A0A0G0JZD2</accession>
<name>A0A0G0JZD2_9BACT</name>
<evidence type="ECO:0000313" key="3">
    <source>
        <dbReference type="Proteomes" id="UP000034701"/>
    </source>
</evidence>
<sequence>MKIKILLVVIIIISIVGVYYFYNNRKPNVVVENTVKEKHLDSQGLEWTDDIPGLNGYVNLNTNRSYCDNLSSVGGLKPNISWRVPTKDELLKLYKEAESDKSITLNSIGYWSSENYNNDTKMETVVNGDFKSTGGLGYSGSSKGDNSYFGGRCVR</sequence>
<reference evidence="2 3" key="1">
    <citation type="journal article" date="2015" name="Nature">
        <title>rRNA introns, odd ribosomes, and small enigmatic genomes across a large radiation of phyla.</title>
        <authorList>
            <person name="Brown C.T."/>
            <person name="Hug L.A."/>
            <person name="Thomas B.C."/>
            <person name="Sharon I."/>
            <person name="Castelle C.J."/>
            <person name="Singh A."/>
            <person name="Wilkins M.J."/>
            <person name="Williams K.H."/>
            <person name="Banfield J.F."/>
        </authorList>
    </citation>
    <scope>NUCLEOTIDE SEQUENCE [LARGE SCALE GENOMIC DNA]</scope>
</reference>
<dbReference type="Proteomes" id="UP000034701">
    <property type="component" value="Unassembled WGS sequence"/>
</dbReference>
<dbReference type="AlphaFoldDB" id="A0A0G0JZD2"/>
<organism evidence="2 3">
    <name type="scientific">Candidatus Nomurabacteria bacterium GW2011_GWA1_37_20</name>
    <dbReference type="NCBI Taxonomy" id="1618729"/>
    <lineage>
        <taxon>Bacteria</taxon>
        <taxon>Candidatus Nomuraibacteriota</taxon>
    </lineage>
</organism>
<gene>
    <name evidence="2" type="ORF">US45_C0009G0001</name>
</gene>
<feature type="transmembrane region" description="Helical" evidence="1">
    <location>
        <begin position="5"/>
        <end position="22"/>
    </location>
</feature>
<evidence type="ECO:0000256" key="1">
    <source>
        <dbReference type="SAM" id="Phobius"/>
    </source>
</evidence>
<protein>
    <recommendedName>
        <fullName evidence="4">Fibrobacter succinogenes major paralogous domain-containing protein</fullName>
    </recommendedName>
</protein>
<dbReference type="EMBL" id="LBTA01000009">
    <property type="protein sequence ID" value="KKQ33691.1"/>
    <property type="molecule type" value="Genomic_DNA"/>
</dbReference>
<evidence type="ECO:0000313" key="2">
    <source>
        <dbReference type="EMBL" id="KKQ33691.1"/>
    </source>
</evidence>
<comment type="caution">
    <text evidence="2">The sequence shown here is derived from an EMBL/GenBank/DDBJ whole genome shotgun (WGS) entry which is preliminary data.</text>
</comment>
<evidence type="ECO:0008006" key="4">
    <source>
        <dbReference type="Google" id="ProtNLM"/>
    </source>
</evidence>